<dbReference type="Proteomes" id="UP000321378">
    <property type="component" value="Chromosome"/>
</dbReference>
<dbReference type="Gene3D" id="1.10.260.40">
    <property type="entry name" value="lambda repressor-like DNA-binding domains"/>
    <property type="match status" value="1"/>
</dbReference>
<reference evidence="2 3" key="1">
    <citation type="submission" date="2019-07" db="EMBL/GenBank/DDBJ databases">
        <title>Complete Genome Sequence of Leptotrichia trevisanii Strain JMUB3935.</title>
        <authorList>
            <person name="Watanabe S."/>
            <person name="Cui L."/>
        </authorList>
    </citation>
    <scope>NUCLEOTIDE SEQUENCE [LARGE SCALE GENOMIC DNA]</scope>
    <source>
        <strain evidence="2 3">JMUB3935</strain>
    </source>
</reference>
<dbReference type="InterPro" id="IPR001387">
    <property type="entry name" value="Cro/C1-type_HTH"/>
</dbReference>
<proteinExistence type="predicted"/>
<dbReference type="Pfam" id="PF01381">
    <property type="entry name" value="HTH_3"/>
    <property type="match status" value="1"/>
</dbReference>
<dbReference type="CDD" id="cd00093">
    <property type="entry name" value="HTH_XRE"/>
    <property type="match status" value="1"/>
</dbReference>
<evidence type="ECO:0000259" key="1">
    <source>
        <dbReference type="PROSITE" id="PS50943"/>
    </source>
</evidence>
<dbReference type="AlphaFoldDB" id="A0A510KNS9"/>
<dbReference type="GO" id="GO:0003677">
    <property type="term" value="F:DNA binding"/>
    <property type="evidence" value="ECO:0007669"/>
    <property type="project" value="InterPro"/>
</dbReference>
<accession>A0A510KNS9</accession>
<gene>
    <name evidence="2" type="ORF">JMUB3935_2376</name>
</gene>
<dbReference type="InterPro" id="IPR010982">
    <property type="entry name" value="Lambda_DNA-bd_dom_sf"/>
</dbReference>
<evidence type="ECO:0000313" key="3">
    <source>
        <dbReference type="Proteomes" id="UP000321378"/>
    </source>
</evidence>
<evidence type="ECO:0000313" key="2">
    <source>
        <dbReference type="EMBL" id="BBM53389.1"/>
    </source>
</evidence>
<dbReference type="SMART" id="SM00530">
    <property type="entry name" value="HTH_XRE"/>
    <property type="match status" value="1"/>
</dbReference>
<sequence>MTMSEYHRNVYANIELARNRKGLTKGELANEIGISKSALSFVLNRLKNGKTINTKTLEKWADALNVPFSFFFEVNGN</sequence>
<dbReference type="PROSITE" id="PS50943">
    <property type="entry name" value="HTH_CROC1"/>
    <property type="match status" value="1"/>
</dbReference>
<dbReference type="SUPFAM" id="SSF47413">
    <property type="entry name" value="lambda repressor-like DNA-binding domains"/>
    <property type="match status" value="1"/>
</dbReference>
<dbReference type="RefSeq" id="WP_146997513.1">
    <property type="nucleotide sequence ID" value="NZ_AP019840.1"/>
</dbReference>
<dbReference type="EMBL" id="AP019840">
    <property type="protein sequence ID" value="BBM53389.1"/>
    <property type="molecule type" value="Genomic_DNA"/>
</dbReference>
<name>A0A510KNS9_9FUSO</name>
<protein>
    <recommendedName>
        <fullName evidence="1">HTH cro/C1-type domain-containing protein</fullName>
    </recommendedName>
</protein>
<feature type="domain" description="HTH cro/C1-type" evidence="1">
    <location>
        <begin position="14"/>
        <end position="71"/>
    </location>
</feature>
<organism evidence="2 3">
    <name type="scientific">Leptotrichia trevisanii</name>
    <dbReference type="NCBI Taxonomy" id="109328"/>
    <lineage>
        <taxon>Bacteria</taxon>
        <taxon>Fusobacteriati</taxon>
        <taxon>Fusobacteriota</taxon>
        <taxon>Fusobacteriia</taxon>
        <taxon>Fusobacteriales</taxon>
        <taxon>Leptotrichiaceae</taxon>
        <taxon>Leptotrichia</taxon>
    </lineage>
</organism>